<dbReference type="Proteomes" id="UP000504610">
    <property type="component" value="Unplaced"/>
</dbReference>
<dbReference type="PANTHER" id="PTHR48449:SF1">
    <property type="entry name" value="DUF1985 DOMAIN-CONTAINING PROTEIN"/>
    <property type="match status" value="1"/>
</dbReference>
<dbReference type="Pfam" id="PF09331">
    <property type="entry name" value="DUF1985"/>
    <property type="match status" value="1"/>
</dbReference>
<accession>A0A9W3CZM9</accession>
<feature type="domain" description="DUF1985" evidence="1">
    <location>
        <begin position="75"/>
        <end position="214"/>
    </location>
</feature>
<sequence length="310" mass="35675">MDNLDFPPRMYTVGQEPVPGKSITYYSDNSKLFSALKKALNEDEWEELKNSTVGVFLKFHELDFGWASRLVHYILSYQLDCKKKYELWSLVGVRPARFCLHEFEEITGLNCKYVKNLENPLVEVTDEMRAFWGKMGVHFDRGPSIEELTTACQMCETWSRNDRLRLGYLAIYAGFIQAPRSSSPTCASLARLVMDLEAFKAYPWGRVAFKFLMDSVKGLDLAKPSYAMEGFVQVLQVWVYWCLPEFAAGFGDPIEGTPTPPLLAYSGNRGKRYLKENIVKQTRVNNFALKDLSEMFPLWDGDREDKRLIT</sequence>
<evidence type="ECO:0000313" key="3">
    <source>
        <dbReference type="RefSeq" id="XP_056856958.1"/>
    </source>
</evidence>
<dbReference type="PANTHER" id="PTHR48449">
    <property type="entry name" value="DUF1985 DOMAIN-CONTAINING PROTEIN"/>
    <property type="match status" value="1"/>
</dbReference>
<evidence type="ECO:0000313" key="2">
    <source>
        <dbReference type="Proteomes" id="UP000504610"/>
    </source>
</evidence>
<name>A0A9W3CZM9_RAPSA</name>
<dbReference type="InterPro" id="IPR015410">
    <property type="entry name" value="DUF1985"/>
</dbReference>
<dbReference type="OrthoDB" id="1112949at2759"/>
<organism evidence="2 3">
    <name type="scientific">Raphanus sativus</name>
    <name type="common">Radish</name>
    <name type="synonym">Raphanus raphanistrum var. sativus</name>
    <dbReference type="NCBI Taxonomy" id="3726"/>
    <lineage>
        <taxon>Eukaryota</taxon>
        <taxon>Viridiplantae</taxon>
        <taxon>Streptophyta</taxon>
        <taxon>Embryophyta</taxon>
        <taxon>Tracheophyta</taxon>
        <taxon>Spermatophyta</taxon>
        <taxon>Magnoliopsida</taxon>
        <taxon>eudicotyledons</taxon>
        <taxon>Gunneridae</taxon>
        <taxon>Pentapetalae</taxon>
        <taxon>rosids</taxon>
        <taxon>malvids</taxon>
        <taxon>Brassicales</taxon>
        <taxon>Brassicaceae</taxon>
        <taxon>Brassiceae</taxon>
        <taxon>Raphanus</taxon>
    </lineage>
</organism>
<dbReference type="GeneID" id="130506339"/>
<gene>
    <name evidence="3" type="primary">LOC130506339</name>
</gene>
<evidence type="ECO:0000259" key="1">
    <source>
        <dbReference type="Pfam" id="PF09331"/>
    </source>
</evidence>
<protein>
    <submittedName>
        <fullName evidence="3">Uncharacterized protein LOC130506339</fullName>
    </submittedName>
</protein>
<dbReference type="RefSeq" id="XP_056856958.1">
    <property type="nucleotide sequence ID" value="XM_057000978.1"/>
</dbReference>
<dbReference type="KEGG" id="rsz:130506339"/>
<reference evidence="3" key="1">
    <citation type="submission" date="2025-08" db="UniProtKB">
        <authorList>
            <consortium name="RefSeq"/>
        </authorList>
    </citation>
    <scope>IDENTIFICATION</scope>
    <source>
        <tissue evidence="3">Leaf</tissue>
    </source>
</reference>
<keyword evidence="2" id="KW-1185">Reference proteome</keyword>
<proteinExistence type="predicted"/>
<dbReference type="AlphaFoldDB" id="A0A9W3CZM9"/>